<proteinExistence type="predicted"/>
<feature type="region of interest" description="Disordered" evidence="1">
    <location>
        <begin position="1"/>
        <end position="20"/>
    </location>
</feature>
<protein>
    <recommendedName>
        <fullName evidence="3">Chromosome partition protein Smc</fullName>
    </recommendedName>
</protein>
<accession>A0A7G9ZCY6</accession>
<evidence type="ECO:0008006" key="3">
    <source>
        <dbReference type="Google" id="ProtNLM"/>
    </source>
</evidence>
<sequence length="133" mass="16097">MDSDWSDKQKAPLKNEREKLDEKMAKLERNVEALVIEEKQLKLDMEREEDAEDDAKFQRLEERAIVRLRNKQAKLKKQLNELKKEQRALTQQEKQLKALIEHEKYPEWLELKKKRDIAIKEAERLESEMKKLI</sequence>
<evidence type="ECO:0000313" key="2">
    <source>
        <dbReference type="EMBL" id="QNO58120.1"/>
    </source>
</evidence>
<reference evidence="2" key="1">
    <citation type="submission" date="2020-06" db="EMBL/GenBank/DDBJ databases">
        <title>Unique genomic features of the anaerobic methanotrophic archaea.</title>
        <authorList>
            <person name="Chadwick G.L."/>
            <person name="Skennerton C.T."/>
            <person name="Laso-Perez R."/>
            <person name="Leu A.O."/>
            <person name="Speth D.R."/>
            <person name="Yu H."/>
            <person name="Morgan-Lang C."/>
            <person name="Hatzenpichler R."/>
            <person name="Goudeau D."/>
            <person name="Malmstrom R."/>
            <person name="Brazelton W.J."/>
            <person name="Woyke T."/>
            <person name="Hallam S.J."/>
            <person name="Tyson G.W."/>
            <person name="Wegener G."/>
            <person name="Boetius A."/>
            <person name="Orphan V."/>
        </authorList>
    </citation>
    <scope>NUCLEOTIDE SEQUENCE</scope>
</reference>
<dbReference type="EMBL" id="MT631714">
    <property type="protein sequence ID" value="QNO58120.1"/>
    <property type="molecule type" value="Genomic_DNA"/>
</dbReference>
<gene>
    <name evidence="2" type="ORF">HJJEBIEG_00022</name>
</gene>
<organism evidence="2">
    <name type="scientific">Candidatus Methanophaga sp. ANME-1 ERB7</name>
    <dbReference type="NCBI Taxonomy" id="2759913"/>
    <lineage>
        <taxon>Archaea</taxon>
        <taxon>Methanobacteriati</taxon>
        <taxon>Methanobacteriota</taxon>
        <taxon>Stenosarchaea group</taxon>
        <taxon>Methanomicrobia</taxon>
        <taxon>Candidatus Methanophagales</taxon>
        <taxon>Candidatus Methanophagaceae</taxon>
        <taxon>Candidatus Methanophaga</taxon>
    </lineage>
</organism>
<name>A0A7G9ZCY6_9EURY</name>
<dbReference type="AlphaFoldDB" id="A0A7G9ZCY6"/>
<evidence type="ECO:0000256" key="1">
    <source>
        <dbReference type="SAM" id="MobiDB-lite"/>
    </source>
</evidence>